<dbReference type="CDD" id="cd03213">
    <property type="entry name" value="ABCG_EPDR"/>
    <property type="match status" value="1"/>
</dbReference>
<dbReference type="SUPFAM" id="SSF52540">
    <property type="entry name" value="P-loop containing nucleoside triphosphate hydrolases"/>
    <property type="match status" value="1"/>
</dbReference>
<dbReference type="GO" id="GO:0005524">
    <property type="term" value="F:ATP binding"/>
    <property type="evidence" value="ECO:0007669"/>
    <property type="project" value="UniProtKB-KW"/>
</dbReference>
<feature type="transmembrane region" description="Helical" evidence="10">
    <location>
        <begin position="922"/>
        <end position="944"/>
    </location>
</feature>
<comment type="subcellular location">
    <subcellularLocation>
        <location evidence="1">Membrane</location>
        <topology evidence="1">Multi-pass membrane protein</topology>
    </subcellularLocation>
</comment>
<dbReference type="InterPro" id="IPR000742">
    <property type="entry name" value="EGF"/>
</dbReference>
<evidence type="ECO:0000256" key="7">
    <source>
        <dbReference type="ARBA" id="ARBA00023136"/>
    </source>
</evidence>
<sequence>MLKVQLHVLLLLFSVQWTRVMGIGFDQVEFRTRTTLSRPDRDSAGGDAAAGGNGDGDKCPPCFNCMLPIFECKQYSECNSNTGRCECIPGFAGDDCSIPVCGGLDEPNGRRPQRDNGSDTCQCKAGWGGINCNICEEDFACDAFMPGPELKGTCYKNGMIVNKSYQGCNVTNEKILQTLKGRIPQVTFSCDNHTKDCNFQFWIDRIESFYCGLDRCQFEYDLKSNSSHYNCESARCKCVPNTTLCGAKGSIDISDFLTQTVKGPGDFVCDLQTKKCRFSEPSMNDLISTIFGDPYIMLECRGGECLHYSEIPGYMPPDKDISMSWQANLILALTSVLVLLLVTFVTFCISKSPLFKNDPLALEGDDFLSGGGGGGATSAQEPSDANFLKTDVEAVLTFKDIVYQVPINRDNSETVLNEVSGVVQPGEMMALLGGSGAGKTTLLDILAMKKKAGKVSGQIKVNGKSISKKDYTKLIGFVDQDDYLLQTLTVFETVLNSALLRLPRALPFEAKRSRVYKVLEELRILDIKDKIIGNEFERGISGGEKRRVSIACELVTSPLILFLDEPTSGLDANNASNVVDCLVRLARNYGRTLVLSIHQPRSNIFQMFDKLVLLSNGEMVYSGEAIRVNEFLRNNGYQCPTEYNIADYLIDITFETQLQSKKRARAASSRSGMQVTPDVLQNPTSGIDANKNAIHPALEEGSGSVPSVTQREWEHLAGHRDEIRTLLKDSVSQEHETVGSMNTRLLHNRFKDGPYYAQLSHDIATILTNYATAQMELPSSMNSASFPQQLSILCSRTFKNIYRNPKLLLANYLMTLLLGGFLGTLYYDVSNDISGFQNRLGLFFFIMTYFGFVTLTGLSSFAVERIIFIKERSNNYYSPLAYYFSKILSDVLPLRVIPPVILGLVVYPLVGLNMDNHAFFKFIGILVLFNLGISLEILSIGIIFEDLSNSIIFSVLVLLGSLLFSGLFINTKEITSVAFKYLKNFSLFYYAYESLLINEVKSLMLREKKYGLDIEVPGATILSTFGFSVQNLGLDIKILGVFSTVFLIIGYVALKLIVVEQK</sequence>
<keyword evidence="2" id="KW-0813">Transport</keyword>
<dbReference type="CDD" id="cd00055">
    <property type="entry name" value="EGF_Lam"/>
    <property type="match status" value="1"/>
</dbReference>
<evidence type="ECO:0000256" key="1">
    <source>
        <dbReference type="ARBA" id="ARBA00004141"/>
    </source>
</evidence>
<organism evidence="14">
    <name type="scientific">Zygosaccharomyces rouxii</name>
    <dbReference type="NCBI Taxonomy" id="4956"/>
    <lineage>
        <taxon>Eukaryota</taxon>
        <taxon>Fungi</taxon>
        <taxon>Dikarya</taxon>
        <taxon>Ascomycota</taxon>
        <taxon>Saccharomycotina</taxon>
        <taxon>Saccharomycetes</taxon>
        <taxon>Saccharomycetales</taxon>
        <taxon>Saccharomycetaceae</taxon>
        <taxon>Zygosaccharomyces</taxon>
    </lineage>
</organism>
<evidence type="ECO:0000256" key="2">
    <source>
        <dbReference type="ARBA" id="ARBA00022448"/>
    </source>
</evidence>
<keyword evidence="11" id="KW-0732">Signal</keyword>
<dbReference type="InterPro" id="IPR003439">
    <property type="entry name" value="ABC_transporter-like_ATP-bd"/>
</dbReference>
<dbReference type="PROSITE" id="PS00211">
    <property type="entry name" value="ABC_TRANSPORTER_1"/>
    <property type="match status" value="1"/>
</dbReference>
<dbReference type="Pfam" id="PF00005">
    <property type="entry name" value="ABC_tran"/>
    <property type="match status" value="1"/>
</dbReference>
<dbReference type="InterPro" id="IPR050352">
    <property type="entry name" value="ABCG_transporters"/>
</dbReference>
<dbReference type="Pfam" id="PF01061">
    <property type="entry name" value="ABC2_membrane"/>
    <property type="match status" value="1"/>
</dbReference>
<dbReference type="GO" id="GO:0016887">
    <property type="term" value="F:ATP hydrolysis activity"/>
    <property type="evidence" value="ECO:0007669"/>
    <property type="project" value="InterPro"/>
</dbReference>
<dbReference type="InterPro" id="IPR013525">
    <property type="entry name" value="ABC2_TM"/>
</dbReference>
<dbReference type="PROSITE" id="PS50893">
    <property type="entry name" value="ABC_TRANSPORTER_2"/>
    <property type="match status" value="1"/>
</dbReference>
<keyword evidence="8" id="KW-1015">Disulfide bond</keyword>
<evidence type="ECO:0000259" key="13">
    <source>
        <dbReference type="PROSITE" id="PS50893"/>
    </source>
</evidence>
<dbReference type="InterPro" id="IPR003593">
    <property type="entry name" value="AAA+_ATPase"/>
</dbReference>
<proteinExistence type="predicted"/>
<dbReference type="EMBL" id="AM989984">
    <property type="protein sequence ID" value="CAQ43461.1"/>
    <property type="molecule type" value="Genomic_DNA"/>
</dbReference>
<evidence type="ECO:0000256" key="8">
    <source>
        <dbReference type="PROSITE-ProRule" id="PRU00076"/>
    </source>
</evidence>
<keyword evidence="5" id="KW-0067">ATP-binding</keyword>
<dbReference type="PANTHER" id="PTHR48041:SF2">
    <property type="entry name" value="ATP-DEPENDENT PERMEASE-RELATED"/>
    <property type="match status" value="1"/>
</dbReference>
<dbReference type="InterPro" id="IPR002049">
    <property type="entry name" value="LE_dom"/>
</dbReference>
<comment type="caution">
    <text evidence="8">Lacks conserved residue(s) required for the propagation of feature annotation.</text>
</comment>
<keyword evidence="7 10" id="KW-0472">Membrane</keyword>
<dbReference type="PROSITE" id="PS50026">
    <property type="entry name" value="EGF_3"/>
    <property type="match status" value="1"/>
</dbReference>
<feature type="chain" id="PRO_5002777891" evidence="11">
    <location>
        <begin position="23"/>
        <end position="1062"/>
    </location>
</feature>
<dbReference type="AlphaFoldDB" id="B2G4F2"/>
<feature type="transmembrane region" description="Helical" evidence="10">
    <location>
        <begin position="1036"/>
        <end position="1058"/>
    </location>
</feature>
<evidence type="ECO:0000256" key="6">
    <source>
        <dbReference type="ARBA" id="ARBA00022989"/>
    </source>
</evidence>
<dbReference type="InterPro" id="IPR017871">
    <property type="entry name" value="ABC_transporter-like_CS"/>
</dbReference>
<dbReference type="PANTHER" id="PTHR48041">
    <property type="entry name" value="ABC TRANSPORTER G FAMILY MEMBER 28"/>
    <property type="match status" value="1"/>
</dbReference>
<feature type="disulfide bond" evidence="8">
    <location>
        <begin position="123"/>
        <end position="132"/>
    </location>
</feature>
<dbReference type="InterPro" id="IPR027417">
    <property type="entry name" value="P-loop_NTPase"/>
</dbReference>
<evidence type="ECO:0000313" key="14">
    <source>
        <dbReference type="EMBL" id="CAQ43461.1"/>
    </source>
</evidence>
<dbReference type="Gene3D" id="3.40.50.300">
    <property type="entry name" value="P-loop containing nucleotide triphosphate hydrolases"/>
    <property type="match status" value="1"/>
</dbReference>
<feature type="transmembrane region" description="Helical" evidence="10">
    <location>
        <begin position="892"/>
        <end position="910"/>
    </location>
</feature>
<evidence type="ECO:0000256" key="4">
    <source>
        <dbReference type="ARBA" id="ARBA00022741"/>
    </source>
</evidence>
<feature type="transmembrane region" description="Helical" evidence="10">
    <location>
        <begin position="839"/>
        <end position="863"/>
    </location>
</feature>
<dbReference type="GO" id="GO:0016020">
    <property type="term" value="C:membrane"/>
    <property type="evidence" value="ECO:0007669"/>
    <property type="project" value="UniProtKB-SubCell"/>
</dbReference>
<feature type="domain" description="ABC transporter" evidence="13">
    <location>
        <begin position="396"/>
        <end position="641"/>
    </location>
</feature>
<keyword evidence="4" id="KW-0547">Nucleotide-binding</keyword>
<feature type="transmembrane region" description="Helical" evidence="10">
    <location>
        <begin position="329"/>
        <end position="349"/>
    </location>
</feature>
<dbReference type="OMA" id="FNCQLDA"/>
<dbReference type="SMART" id="SM00382">
    <property type="entry name" value="AAA"/>
    <property type="match status" value="1"/>
</dbReference>
<dbReference type="KEGG" id="zro:ZYRO0E04092g"/>
<accession>B2G4F2</accession>
<feature type="signal peptide" evidence="11">
    <location>
        <begin position="1"/>
        <end position="22"/>
    </location>
</feature>
<evidence type="ECO:0000256" key="11">
    <source>
        <dbReference type="SAM" id="SignalP"/>
    </source>
</evidence>
<keyword evidence="8" id="KW-0245">EGF-like domain</keyword>
<feature type="domain" description="EGF-like" evidence="12">
    <location>
        <begin position="92"/>
        <end position="133"/>
    </location>
</feature>
<feature type="transmembrane region" description="Helical" evidence="10">
    <location>
        <begin position="951"/>
        <end position="969"/>
    </location>
</feature>
<dbReference type="GO" id="GO:0140359">
    <property type="term" value="F:ABC-type transporter activity"/>
    <property type="evidence" value="ECO:0007669"/>
    <property type="project" value="InterPro"/>
</dbReference>
<gene>
    <name evidence="14" type="primary">Zr_ADP1</name>
    <name evidence="14" type="ORF">Zrou_5p41</name>
</gene>
<evidence type="ECO:0000256" key="3">
    <source>
        <dbReference type="ARBA" id="ARBA00022692"/>
    </source>
</evidence>
<protein>
    <submittedName>
        <fullName evidence="14">Probable ATP-dependent permease</fullName>
    </submittedName>
</protein>
<evidence type="ECO:0000256" key="9">
    <source>
        <dbReference type="SAM" id="MobiDB-lite"/>
    </source>
</evidence>
<feature type="transmembrane region" description="Helical" evidence="10">
    <location>
        <begin position="807"/>
        <end position="827"/>
    </location>
</feature>
<dbReference type="PROSITE" id="PS00022">
    <property type="entry name" value="EGF_1"/>
    <property type="match status" value="1"/>
</dbReference>
<name>B2G4F2_ZYGRO</name>
<keyword evidence="6 10" id="KW-1133">Transmembrane helix</keyword>
<keyword evidence="3 10" id="KW-0812">Transmembrane</keyword>
<feature type="region of interest" description="Disordered" evidence="9">
    <location>
        <begin position="665"/>
        <end position="684"/>
    </location>
</feature>
<reference evidence="14" key="1">
    <citation type="submission" date="2008-02" db="EMBL/GenBank/DDBJ databases">
        <title>Zygosaccharomyces rouxii homologs of Saccharomyces cerevisiae chromosome III.</title>
        <authorList>
            <person name="Gordon J.L."/>
            <person name="Wolfe K.H."/>
        </authorList>
    </citation>
    <scope>NUCLEOTIDE SEQUENCE</scope>
    <source>
        <strain evidence="14">CBS 732</strain>
    </source>
</reference>
<evidence type="ECO:0000256" key="10">
    <source>
        <dbReference type="SAM" id="Phobius"/>
    </source>
</evidence>
<evidence type="ECO:0000259" key="12">
    <source>
        <dbReference type="PROSITE" id="PS50026"/>
    </source>
</evidence>
<evidence type="ECO:0000256" key="5">
    <source>
        <dbReference type="ARBA" id="ARBA00022840"/>
    </source>
</evidence>